<protein>
    <submittedName>
        <fullName evidence="1">20430_t:CDS:1</fullName>
    </submittedName>
</protein>
<comment type="caution">
    <text evidence="1">The sequence shown here is derived from an EMBL/GenBank/DDBJ whole genome shotgun (WGS) entry which is preliminary data.</text>
</comment>
<keyword evidence="2" id="KW-1185">Reference proteome</keyword>
<dbReference type="Proteomes" id="UP000789920">
    <property type="component" value="Unassembled WGS sequence"/>
</dbReference>
<dbReference type="EMBL" id="CAJVQC010027584">
    <property type="protein sequence ID" value="CAG8736888.1"/>
    <property type="molecule type" value="Genomic_DNA"/>
</dbReference>
<name>A0ACA9Q549_9GLOM</name>
<evidence type="ECO:0000313" key="1">
    <source>
        <dbReference type="EMBL" id="CAG8736888.1"/>
    </source>
</evidence>
<feature type="non-terminal residue" evidence="1">
    <location>
        <position position="68"/>
    </location>
</feature>
<gene>
    <name evidence="1" type="ORF">RPERSI_LOCUS12749</name>
</gene>
<accession>A0ACA9Q549</accession>
<organism evidence="1 2">
    <name type="scientific">Racocetra persica</name>
    <dbReference type="NCBI Taxonomy" id="160502"/>
    <lineage>
        <taxon>Eukaryota</taxon>
        <taxon>Fungi</taxon>
        <taxon>Fungi incertae sedis</taxon>
        <taxon>Mucoromycota</taxon>
        <taxon>Glomeromycotina</taxon>
        <taxon>Glomeromycetes</taxon>
        <taxon>Diversisporales</taxon>
        <taxon>Gigasporaceae</taxon>
        <taxon>Racocetra</taxon>
    </lineage>
</organism>
<sequence>MEAQDQQEFCKGYTQAPSDYGVINNFLNALKTIKSQNIENFRQIININEYMTPIDPKEVATYISNNIL</sequence>
<evidence type="ECO:0000313" key="2">
    <source>
        <dbReference type="Proteomes" id="UP000789920"/>
    </source>
</evidence>
<reference evidence="1" key="1">
    <citation type="submission" date="2021-06" db="EMBL/GenBank/DDBJ databases">
        <authorList>
            <person name="Kallberg Y."/>
            <person name="Tangrot J."/>
            <person name="Rosling A."/>
        </authorList>
    </citation>
    <scope>NUCLEOTIDE SEQUENCE</scope>
    <source>
        <strain evidence="1">MA461A</strain>
    </source>
</reference>
<proteinExistence type="predicted"/>